<evidence type="ECO:0000313" key="2">
    <source>
        <dbReference type="EMBL" id="KAK9538356.1"/>
    </source>
</evidence>
<evidence type="ECO:0000256" key="1">
    <source>
        <dbReference type="SAM" id="MobiDB-lite"/>
    </source>
</evidence>
<sequence length="72" mass="7998">MNGGLRITDSASVIRKLDTATVSSCRQTELSLDSEDRNTKRRQEPDSGSVISGPPMHFLNPVTDYVYIPLLF</sequence>
<dbReference type="EMBL" id="JBCEZU010000023">
    <property type="protein sequence ID" value="KAK9538356.1"/>
    <property type="molecule type" value="Genomic_DNA"/>
</dbReference>
<keyword evidence="3" id="KW-1185">Reference proteome</keyword>
<dbReference type="AlphaFoldDB" id="A0AAW1FUF9"/>
<organism evidence="2 3">
    <name type="scientific">Zoarces viviparus</name>
    <name type="common">Viviparous eelpout</name>
    <name type="synonym">Blennius viviparus</name>
    <dbReference type="NCBI Taxonomy" id="48416"/>
    <lineage>
        <taxon>Eukaryota</taxon>
        <taxon>Metazoa</taxon>
        <taxon>Chordata</taxon>
        <taxon>Craniata</taxon>
        <taxon>Vertebrata</taxon>
        <taxon>Euteleostomi</taxon>
        <taxon>Actinopterygii</taxon>
        <taxon>Neopterygii</taxon>
        <taxon>Teleostei</taxon>
        <taxon>Neoteleostei</taxon>
        <taxon>Acanthomorphata</taxon>
        <taxon>Eupercaria</taxon>
        <taxon>Perciformes</taxon>
        <taxon>Cottioidei</taxon>
        <taxon>Zoarcales</taxon>
        <taxon>Zoarcidae</taxon>
        <taxon>Zoarcinae</taxon>
        <taxon>Zoarces</taxon>
    </lineage>
</organism>
<feature type="compositionally biased region" description="Basic and acidic residues" evidence="1">
    <location>
        <begin position="34"/>
        <end position="45"/>
    </location>
</feature>
<feature type="region of interest" description="Disordered" evidence="1">
    <location>
        <begin position="25"/>
        <end position="55"/>
    </location>
</feature>
<gene>
    <name evidence="2" type="ORF">VZT92_003531</name>
</gene>
<accession>A0AAW1FUF9</accession>
<proteinExistence type="predicted"/>
<comment type="caution">
    <text evidence="2">The sequence shown here is derived from an EMBL/GenBank/DDBJ whole genome shotgun (WGS) entry which is preliminary data.</text>
</comment>
<name>A0AAW1FUF9_ZOAVI</name>
<evidence type="ECO:0000313" key="3">
    <source>
        <dbReference type="Proteomes" id="UP001488805"/>
    </source>
</evidence>
<dbReference type="Proteomes" id="UP001488805">
    <property type="component" value="Unassembled WGS sequence"/>
</dbReference>
<reference evidence="2 3" key="1">
    <citation type="journal article" date="2024" name="Genome Biol. Evol.">
        <title>Chromosome-level genome assembly of the viviparous eelpout Zoarces viviparus.</title>
        <authorList>
            <person name="Fuhrmann N."/>
            <person name="Brasseur M.V."/>
            <person name="Bakowski C.E."/>
            <person name="Podsiadlowski L."/>
            <person name="Prost S."/>
            <person name="Krehenwinkel H."/>
            <person name="Mayer C."/>
        </authorList>
    </citation>
    <scope>NUCLEOTIDE SEQUENCE [LARGE SCALE GENOMIC DNA]</scope>
    <source>
        <strain evidence="2">NO-MEL_2022_Ind0_liver</strain>
    </source>
</reference>
<protein>
    <submittedName>
        <fullName evidence="2">Uncharacterized protein</fullName>
    </submittedName>
</protein>